<evidence type="ECO:0000259" key="1">
    <source>
        <dbReference type="Pfam" id="PF04954"/>
    </source>
</evidence>
<dbReference type="Pfam" id="PF08021">
    <property type="entry name" value="FAD_binding_9"/>
    <property type="match status" value="1"/>
</dbReference>
<dbReference type="OrthoDB" id="3291337at2"/>
<dbReference type="InterPro" id="IPR039374">
    <property type="entry name" value="SIP_fam"/>
</dbReference>
<dbReference type="PANTHER" id="PTHR30157:SF0">
    <property type="entry name" value="NADPH-DEPENDENT FERRIC-CHELATE REDUCTASE"/>
    <property type="match status" value="1"/>
</dbReference>
<evidence type="ECO:0000313" key="4">
    <source>
        <dbReference type="Proteomes" id="UP000280444"/>
    </source>
</evidence>
<organism evidence="3 4">
    <name type="scientific">Schaalia canis</name>
    <dbReference type="NCBI Taxonomy" id="100469"/>
    <lineage>
        <taxon>Bacteria</taxon>
        <taxon>Bacillati</taxon>
        <taxon>Actinomycetota</taxon>
        <taxon>Actinomycetes</taxon>
        <taxon>Actinomycetales</taxon>
        <taxon>Actinomycetaceae</taxon>
        <taxon>Schaalia</taxon>
    </lineage>
</organism>
<gene>
    <name evidence="3" type="ORF">EII11_08595</name>
</gene>
<dbReference type="EMBL" id="RQZF01000010">
    <property type="protein sequence ID" value="RRC94792.1"/>
    <property type="molecule type" value="Genomic_DNA"/>
</dbReference>
<evidence type="ECO:0000313" key="3">
    <source>
        <dbReference type="EMBL" id="RRC94792.1"/>
    </source>
</evidence>
<dbReference type="Pfam" id="PF04954">
    <property type="entry name" value="SIP"/>
    <property type="match status" value="1"/>
</dbReference>
<keyword evidence="4" id="KW-1185">Reference proteome</keyword>
<protein>
    <submittedName>
        <fullName evidence="3">Siderophore-interacting protein</fullName>
    </submittedName>
</protein>
<dbReference type="PANTHER" id="PTHR30157">
    <property type="entry name" value="FERRIC REDUCTASE, NADPH-DEPENDENT"/>
    <property type="match status" value="1"/>
</dbReference>
<feature type="domain" description="Siderophore-interacting FAD-binding" evidence="2">
    <location>
        <begin position="18"/>
        <end position="107"/>
    </location>
</feature>
<sequence>MPDLNATAWAWASSLWDTPDWYGTWRAMDPSTRPVIRTYTTRAVRYEQGEVDVDMVVHPPLSVAHGEPAYEGGHVMAADEEAEERGLGPAARWIRNARVGDEAMILGRNRYFVGDCGGQDFIAPALTEAFLIGGDETAAPAIARMMEELPASARGVAVVELPSDADCSYLPTHPGIEVRVFGRGDRPHGERLVAEVMRAAAELSPPGVAHEVEEIDIDHDILWEVPRHAKGGAALKRASLYTWLAGEAGAVKTLRRHLVAERGMDRRSVAFMGYWRLGRAEC</sequence>
<dbReference type="CDD" id="cd06193">
    <property type="entry name" value="siderophore_interacting"/>
    <property type="match status" value="1"/>
</dbReference>
<dbReference type="AlphaFoldDB" id="A0A3P1SEQ1"/>
<feature type="domain" description="SIP-like Rossmann fold" evidence="1">
    <location>
        <begin position="129"/>
        <end position="278"/>
    </location>
</feature>
<proteinExistence type="predicted"/>
<dbReference type="Proteomes" id="UP000280444">
    <property type="component" value="Unassembled WGS sequence"/>
</dbReference>
<reference evidence="3 4" key="1">
    <citation type="submission" date="2018-11" db="EMBL/GenBank/DDBJ databases">
        <title>Genomes From Bacteria Associated with the Canine Oral Cavity: a Test Case for Automated Genome-Based Taxonomic Assignment.</title>
        <authorList>
            <person name="Coil D.A."/>
            <person name="Jospin G."/>
            <person name="Darling A.E."/>
            <person name="Wallis C."/>
            <person name="Davis I.J."/>
            <person name="Harris S."/>
            <person name="Eisen J.A."/>
            <person name="Holcombe L.J."/>
            <person name="O'Flynn C."/>
        </authorList>
    </citation>
    <scope>NUCLEOTIDE SEQUENCE [LARGE SCALE GENOMIC DNA]</scope>
    <source>
        <strain evidence="3 4">OH770</strain>
    </source>
</reference>
<dbReference type="InterPro" id="IPR039261">
    <property type="entry name" value="FNR_nucleotide-bd"/>
</dbReference>
<name>A0A3P1SEQ1_9ACTO</name>
<dbReference type="Gene3D" id="3.40.50.80">
    <property type="entry name" value="Nucleotide-binding domain of ferredoxin-NADP reductase (FNR) module"/>
    <property type="match status" value="1"/>
</dbReference>
<comment type="caution">
    <text evidence="3">The sequence shown here is derived from an EMBL/GenBank/DDBJ whole genome shotgun (WGS) entry which is preliminary data.</text>
</comment>
<dbReference type="InterPro" id="IPR013113">
    <property type="entry name" value="SIP_FAD-bd"/>
</dbReference>
<dbReference type="Gene3D" id="2.40.30.10">
    <property type="entry name" value="Translation factors"/>
    <property type="match status" value="1"/>
</dbReference>
<evidence type="ECO:0000259" key="2">
    <source>
        <dbReference type="Pfam" id="PF08021"/>
    </source>
</evidence>
<accession>A0A3P1SEQ1</accession>
<dbReference type="InterPro" id="IPR007037">
    <property type="entry name" value="SIP_rossman_dom"/>
</dbReference>